<dbReference type="SMART" id="SM00066">
    <property type="entry name" value="GAL4"/>
    <property type="match status" value="2"/>
</dbReference>
<feature type="region of interest" description="Disordered" evidence="6">
    <location>
        <begin position="105"/>
        <end position="133"/>
    </location>
</feature>
<dbReference type="OrthoDB" id="2563500at2759"/>
<evidence type="ECO:0000256" key="3">
    <source>
        <dbReference type="ARBA" id="ARBA00023015"/>
    </source>
</evidence>
<proteinExistence type="predicted"/>
<comment type="caution">
    <text evidence="8">The sequence shown here is derived from an EMBL/GenBank/DDBJ whole genome shotgun (WGS) entry which is preliminary data.</text>
</comment>
<dbReference type="RefSeq" id="XP_046117694.1">
    <property type="nucleotide sequence ID" value="XM_046265066.1"/>
</dbReference>
<dbReference type="SUPFAM" id="SSF57701">
    <property type="entry name" value="Zn2/Cys6 DNA-binding domain"/>
    <property type="match status" value="2"/>
</dbReference>
<evidence type="ECO:0000256" key="1">
    <source>
        <dbReference type="ARBA" id="ARBA00004123"/>
    </source>
</evidence>
<comment type="subcellular location">
    <subcellularLocation>
        <location evidence="1">Nucleus</location>
    </subcellularLocation>
</comment>
<evidence type="ECO:0000256" key="5">
    <source>
        <dbReference type="ARBA" id="ARBA00023242"/>
    </source>
</evidence>
<dbReference type="PROSITE" id="PS50048">
    <property type="entry name" value="ZN2_CY6_FUNGAL_2"/>
    <property type="match status" value="2"/>
</dbReference>
<dbReference type="GO" id="GO:0008270">
    <property type="term" value="F:zinc ion binding"/>
    <property type="evidence" value="ECO:0007669"/>
    <property type="project" value="InterPro"/>
</dbReference>
<organism evidence="8 9">
    <name type="scientific">Emericellopsis atlantica</name>
    <dbReference type="NCBI Taxonomy" id="2614577"/>
    <lineage>
        <taxon>Eukaryota</taxon>
        <taxon>Fungi</taxon>
        <taxon>Dikarya</taxon>
        <taxon>Ascomycota</taxon>
        <taxon>Pezizomycotina</taxon>
        <taxon>Sordariomycetes</taxon>
        <taxon>Hypocreomycetidae</taxon>
        <taxon>Hypocreales</taxon>
        <taxon>Bionectriaceae</taxon>
        <taxon>Emericellopsis</taxon>
    </lineage>
</organism>
<feature type="domain" description="Zn(2)-C6 fungal-type" evidence="7">
    <location>
        <begin position="64"/>
        <end position="94"/>
    </location>
</feature>
<evidence type="ECO:0000259" key="7">
    <source>
        <dbReference type="PROSITE" id="PS50048"/>
    </source>
</evidence>
<dbReference type="PROSITE" id="PS00463">
    <property type="entry name" value="ZN2_CY6_FUNGAL_1"/>
    <property type="match status" value="1"/>
</dbReference>
<evidence type="ECO:0000313" key="9">
    <source>
        <dbReference type="Proteomes" id="UP000887229"/>
    </source>
</evidence>
<dbReference type="CDD" id="cd00067">
    <property type="entry name" value="GAL4"/>
    <property type="match status" value="2"/>
</dbReference>
<evidence type="ECO:0000313" key="8">
    <source>
        <dbReference type="EMBL" id="KAG9253770.1"/>
    </source>
</evidence>
<dbReference type="Pfam" id="PF04082">
    <property type="entry name" value="Fungal_trans"/>
    <property type="match status" value="1"/>
</dbReference>
<feature type="domain" description="Zn(2)-C6 fungal-type" evidence="7">
    <location>
        <begin position="2"/>
        <end position="32"/>
    </location>
</feature>
<dbReference type="EMBL" id="MU251256">
    <property type="protein sequence ID" value="KAG9253770.1"/>
    <property type="molecule type" value="Genomic_DNA"/>
</dbReference>
<dbReference type="GO" id="GO:0000981">
    <property type="term" value="F:DNA-binding transcription factor activity, RNA polymerase II-specific"/>
    <property type="evidence" value="ECO:0007669"/>
    <property type="project" value="InterPro"/>
</dbReference>
<name>A0A9P8CP54_9HYPO</name>
<dbReference type="GeneID" id="70295969"/>
<protein>
    <recommendedName>
        <fullName evidence="7">Zn(2)-C6 fungal-type domain-containing protein</fullName>
    </recommendedName>
</protein>
<dbReference type="PANTHER" id="PTHR47338">
    <property type="entry name" value="ZN(II)2CYS6 TRANSCRIPTION FACTOR (EUROFUNG)-RELATED"/>
    <property type="match status" value="1"/>
</dbReference>
<keyword evidence="2" id="KW-0479">Metal-binding</keyword>
<dbReference type="PANTHER" id="PTHR47338:SF7">
    <property type="entry name" value="ZN(II)2CYS6 TRANSCRIPTION FACTOR (EUROFUNG)"/>
    <property type="match status" value="1"/>
</dbReference>
<gene>
    <name evidence="8" type="ORF">F5Z01DRAFT_674653</name>
</gene>
<keyword evidence="9" id="KW-1185">Reference proteome</keyword>
<dbReference type="Proteomes" id="UP000887229">
    <property type="component" value="Unassembled WGS sequence"/>
</dbReference>
<accession>A0A9P8CP54</accession>
<dbReference type="CDD" id="cd12148">
    <property type="entry name" value="fungal_TF_MHR"/>
    <property type="match status" value="1"/>
</dbReference>
<dbReference type="Gene3D" id="4.10.240.10">
    <property type="entry name" value="Zn(2)-C6 fungal-type DNA-binding domain"/>
    <property type="match status" value="2"/>
</dbReference>
<evidence type="ECO:0000256" key="2">
    <source>
        <dbReference type="ARBA" id="ARBA00022723"/>
    </source>
</evidence>
<sequence>MGCRVCRARKVKCDGRPNGCRNCERLQLDCVDDTLGLASPTAGRRASLTSLATSSLRKTRTYRSCTSCRLSKTKCNGDRPRCARCGAKGIDCVYDGGSTPRWAKNFSPASQGVKTEEDVEGGGEGVEAPPKTPLLVEPSDSLQWLLSPEIPPPRQVRRLVEHYFANIHPIRCFAFVHKPSFMRQLDNGINSEDDSALLHITCAHGAKFHALSLGQFDQMPSEDFVRAAGNQWATKAEAIVLSHCGKISIHRLMATVLLCDFRHRQGEHSQALMLGALAIRAAQSLKLHRETSADILCIDTSSPSVVPRESRRRLMWACYLLDAWNTDPLITMKESEIKIQLPCNERNFGLRIASVTETLGVGHVLQCLSPAMVPRKPADNMGIMAYYIRIVTLWKRISNYVSKPDTGPAPWLPSSEFAALDADMSRWRRELPEFVEYSPDTIYARLDSNQLGALMLIHCTYHHAYLELYKIALPELYGLPNSPTFPPEQNEAWQALQAESYFHARQIAHLLAEAAEHGPRLLSDAALPWFALESSRVMMYYVGRILPAGRVDVSERVKEAVEATEANVELLKIMGALFPVSTLYASTVSRWLSKMRQGVRDLSPRMAEEHVGLPDIEMSSFATSHKALSGFTLPPIAFHDDHANGPQMCSSTHPMSTTTTAIASKATSSPPHWDTAQHLVDLSRGHTPPKCGGLCASLDLDDLRNFLREDMLVLGDGSLASSELESAV</sequence>
<evidence type="ECO:0000256" key="6">
    <source>
        <dbReference type="SAM" id="MobiDB-lite"/>
    </source>
</evidence>
<dbReference type="GO" id="GO:0005634">
    <property type="term" value="C:nucleus"/>
    <property type="evidence" value="ECO:0007669"/>
    <property type="project" value="UniProtKB-SubCell"/>
</dbReference>
<dbReference type="InterPro" id="IPR007219">
    <property type="entry name" value="XnlR_reg_dom"/>
</dbReference>
<dbReference type="InterPro" id="IPR001138">
    <property type="entry name" value="Zn2Cys6_DnaBD"/>
</dbReference>
<dbReference type="InterPro" id="IPR050815">
    <property type="entry name" value="TF_fung"/>
</dbReference>
<keyword evidence="3" id="KW-0805">Transcription regulation</keyword>
<dbReference type="GO" id="GO:0006351">
    <property type="term" value="P:DNA-templated transcription"/>
    <property type="evidence" value="ECO:0007669"/>
    <property type="project" value="InterPro"/>
</dbReference>
<dbReference type="InterPro" id="IPR036864">
    <property type="entry name" value="Zn2-C6_fun-type_DNA-bd_sf"/>
</dbReference>
<keyword evidence="5" id="KW-0539">Nucleus</keyword>
<evidence type="ECO:0000256" key="4">
    <source>
        <dbReference type="ARBA" id="ARBA00023163"/>
    </source>
</evidence>
<dbReference type="GO" id="GO:0003677">
    <property type="term" value="F:DNA binding"/>
    <property type="evidence" value="ECO:0007669"/>
    <property type="project" value="InterPro"/>
</dbReference>
<dbReference type="SMART" id="SM00906">
    <property type="entry name" value="Fungal_trans"/>
    <property type="match status" value="1"/>
</dbReference>
<reference evidence="8" key="1">
    <citation type="journal article" date="2021" name="IMA Fungus">
        <title>Genomic characterization of three marine fungi, including Emericellopsis atlantica sp. nov. with signatures of a generalist lifestyle and marine biomass degradation.</title>
        <authorList>
            <person name="Hagestad O.C."/>
            <person name="Hou L."/>
            <person name="Andersen J.H."/>
            <person name="Hansen E.H."/>
            <person name="Altermark B."/>
            <person name="Li C."/>
            <person name="Kuhnert E."/>
            <person name="Cox R.J."/>
            <person name="Crous P.W."/>
            <person name="Spatafora J.W."/>
            <person name="Lail K."/>
            <person name="Amirebrahimi M."/>
            <person name="Lipzen A."/>
            <person name="Pangilinan J."/>
            <person name="Andreopoulos W."/>
            <person name="Hayes R.D."/>
            <person name="Ng V."/>
            <person name="Grigoriev I.V."/>
            <person name="Jackson S.A."/>
            <person name="Sutton T.D.S."/>
            <person name="Dobson A.D.W."/>
            <person name="Rama T."/>
        </authorList>
    </citation>
    <scope>NUCLEOTIDE SEQUENCE</scope>
    <source>
        <strain evidence="8">TS7</strain>
    </source>
</reference>
<keyword evidence="4" id="KW-0804">Transcription</keyword>
<dbReference type="AlphaFoldDB" id="A0A9P8CP54"/>
<dbReference type="Pfam" id="PF00172">
    <property type="entry name" value="Zn_clus"/>
    <property type="match status" value="2"/>
</dbReference>